<sequence>MLDADHGEAPLSHEKKMKDSRDKMPTAGSTMEHDRSTMKDASRMRGTVGQTERDKQATRQASNPFFRGYPAARGEGASLK</sequence>
<comment type="caution">
    <text evidence="2">The sequence shown here is derived from an EMBL/GenBank/DDBJ whole genome shotgun (WGS) entry which is preliminary data.</text>
</comment>
<reference evidence="2" key="1">
    <citation type="journal article" date="2022" name="bioRxiv">
        <title>Sequencing and chromosome-scale assembly of the giantPleurodeles waltlgenome.</title>
        <authorList>
            <person name="Brown T."/>
            <person name="Elewa A."/>
            <person name="Iarovenko S."/>
            <person name="Subramanian E."/>
            <person name="Araus A.J."/>
            <person name="Petzold A."/>
            <person name="Susuki M."/>
            <person name="Suzuki K.-i.T."/>
            <person name="Hayashi T."/>
            <person name="Toyoda A."/>
            <person name="Oliveira C."/>
            <person name="Osipova E."/>
            <person name="Leigh N.D."/>
            <person name="Simon A."/>
            <person name="Yun M.H."/>
        </authorList>
    </citation>
    <scope>NUCLEOTIDE SEQUENCE</scope>
    <source>
        <strain evidence="2">20211129_DDA</strain>
        <tissue evidence="2">Liver</tissue>
    </source>
</reference>
<protein>
    <submittedName>
        <fullName evidence="2">Uncharacterized protein</fullName>
    </submittedName>
</protein>
<keyword evidence="3" id="KW-1185">Reference proteome</keyword>
<name>A0AAV7MBG4_PLEWA</name>
<gene>
    <name evidence="2" type="ORF">NDU88_006173</name>
</gene>
<organism evidence="2 3">
    <name type="scientific">Pleurodeles waltl</name>
    <name type="common">Iberian ribbed newt</name>
    <dbReference type="NCBI Taxonomy" id="8319"/>
    <lineage>
        <taxon>Eukaryota</taxon>
        <taxon>Metazoa</taxon>
        <taxon>Chordata</taxon>
        <taxon>Craniata</taxon>
        <taxon>Vertebrata</taxon>
        <taxon>Euteleostomi</taxon>
        <taxon>Amphibia</taxon>
        <taxon>Batrachia</taxon>
        <taxon>Caudata</taxon>
        <taxon>Salamandroidea</taxon>
        <taxon>Salamandridae</taxon>
        <taxon>Pleurodelinae</taxon>
        <taxon>Pleurodeles</taxon>
    </lineage>
</organism>
<evidence type="ECO:0000313" key="2">
    <source>
        <dbReference type="EMBL" id="KAJ1101100.1"/>
    </source>
</evidence>
<accession>A0AAV7MBG4</accession>
<evidence type="ECO:0000313" key="3">
    <source>
        <dbReference type="Proteomes" id="UP001066276"/>
    </source>
</evidence>
<proteinExistence type="predicted"/>
<dbReference type="Proteomes" id="UP001066276">
    <property type="component" value="Chromosome 10"/>
</dbReference>
<feature type="region of interest" description="Disordered" evidence="1">
    <location>
        <begin position="1"/>
        <end position="80"/>
    </location>
</feature>
<evidence type="ECO:0000256" key="1">
    <source>
        <dbReference type="SAM" id="MobiDB-lite"/>
    </source>
</evidence>
<dbReference type="AlphaFoldDB" id="A0AAV7MBG4"/>
<feature type="compositionally biased region" description="Basic and acidic residues" evidence="1">
    <location>
        <begin position="1"/>
        <end position="24"/>
    </location>
</feature>
<feature type="compositionally biased region" description="Basic and acidic residues" evidence="1">
    <location>
        <begin position="31"/>
        <end position="43"/>
    </location>
</feature>
<dbReference type="EMBL" id="JANPWB010000014">
    <property type="protein sequence ID" value="KAJ1101100.1"/>
    <property type="molecule type" value="Genomic_DNA"/>
</dbReference>